<proteinExistence type="evidence at protein level"/>
<dbReference type="HOGENOM" id="CLU_845256_0_0_1"/>
<organism evidence="1 2">
    <name type="scientific">Caenorhabditis elegans</name>
    <dbReference type="NCBI Taxonomy" id="6239"/>
    <lineage>
        <taxon>Eukaryota</taxon>
        <taxon>Metazoa</taxon>
        <taxon>Ecdysozoa</taxon>
        <taxon>Nematoda</taxon>
        <taxon>Chromadorea</taxon>
        <taxon>Rhabditida</taxon>
        <taxon>Rhabditina</taxon>
        <taxon>Rhabditomorpha</taxon>
        <taxon>Rhabditoidea</taxon>
        <taxon>Rhabditidae</taxon>
        <taxon>Peloderinae</taxon>
        <taxon>Caenorhabditis</taxon>
    </lineage>
</organism>
<dbReference type="Bgee" id="WBGene00018702">
    <property type="expression patterns" value="Expressed in pharyngeal muscle cell (C elegans) and 3 other cell types or tissues"/>
</dbReference>
<evidence type="ECO:0000313" key="2">
    <source>
        <dbReference type="Proteomes" id="UP000001940"/>
    </source>
</evidence>
<dbReference type="AGR" id="WB:WBGene00018702"/>
<dbReference type="InParanoid" id="Q20675"/>
<sequence length="329" mass="36829">MSEKIAEGFGNNGELCEYHYSFVQDGKLTLVGRKYVAQPNHNWGHRVAFAGTYVLTFDKESNKWERHDFPELVSEENSEEVLFVRDNQLYLLAFVNFGAIGFQKLFRWDSNSFNEVLLNAPETKTLTETQRFEVIAAAGTSSNGETILLLKDDNCHIQIYSLTVNGASSTVENISQIHSDDNHLRGSPVIAETVNDKVLISYAVHGCGFNWEKTRFFVFDLKSKTARHVDIEGEYSSLPQYGFVGPNCSFVDKKTNSFIVAGGRVQKGMTGSAFYGAVWALKGNIFDDKSTLEWVQLPQTVEEGEHIFDGSTLYTVNKAAVSKVQLDSI</sequence>
<keyword evidence="4" id="KW-1267">Proteomics identification</keyword>
<dbReference type="KEGG" id="cel:CELE_F52E4.5"/>
<dbReference type="GeneID" id="180595"/>
<evidence type="ECO:0000313" key="3">
    <source>
        <dbReference type="WormBase" id="F52E4.5"/>
    </source>
</evidence>
<protein>
    <submittedName>
        <fullName evidence="1">Fucose-specific lectin</fullName>
    </submittedName>
</protein>
<dbReference type="eggNOG" id="ENOG502SV7I">
    <property type="taxonomic scope" value="Eukaryota"/>
</dbReference>
<dbReference type="WormBase" id="F52E4.5">
    <property type="protein sequence ID" value="CE46784"/>
    <property type="gene ID" value="WBGene00018702"/>
</dbReference>
<gene>
    <name evidence="1" type="ORF">CELE_F52E4.5</name>
    <name evidence="1 3" type="ORF">F52E4.5</name>
</gene>
<dbReference type="STRING" id="6239.F52E4.5.1"/>
<accession>Q20675</accession>
<dbReference type="SUPFAM" id="SSF50965">
    <property type="entry name" value="Galactose oxidase, central domain"/>
    <property type="match status" value="1"/>
</dbReference>
<name>Q20675_CAEEL</name>
<reference evidence="1 2" key="1">
    <citation type="journal article" date="1998" name="Science">
        <title>Genome sequence of the nematode C. elegans: a platform for investigating biology.</title>
        <authorList>
            <consortium name="The C. elegans sequencing consortium"/>
            <person name="Sulson J.E."/>
            <person name="Waterston R."/>
        </authorList>
    </citation>
    <scope>NUCLEOTIDE SEQUENCE [LARGE SCALE GENOMIC DNA]</scope>
    <source>
        <strain evidence="1 2">Bristol N2</strain>
    </source>
</reference>
<dbReference type="Proteomes" id="UP000001940">
    <property type="component" value="Chromosome X"/>
</dbReference>
<dbReference type="PaxDb" id="6239-F52E4.5"/>
<dbReference type="InterPro" id="IPR011043">
    <property type="entry name" value="Gal_Oxase/kelch_b-propeller"/>
</dbReference>
<dbReference type="PeptideAtlas" id="Q20675"/>
<evidence type="ECO:0007829" key="4">
    <source>
        <dbReference type="PeptideAtlas" id="Q20675"/>
    </source>
</evidence>
<dbReference type="FunCoup" id="Q20675">
    <property type="interactions" value="20"/>
</dbReference>
<dbReference type="CTD" id="180595"/>
<evidence type="ECO:0000313" key="1">
    <source>
        <dbReference type="EMBL" id="CCD66480.2"/>
    </source>
</evidence>
<keyword evidence="2" id="KW-1185">Reference proteome</keyword>
<dbReference type="EMBL" id="BX284606">
    <property type="protein sequence ID" value="CCD66480.2"/>
    <property type="molecule type" value="Genomic_DNA"/>
</dbReference>
<dbReference type="AlphaFoldDB" id="Q20675"/>
<dbReference type="OMA" id="GCGFRWE"/>
<dbReference type="OrthoDB" id="5867838at2759"/>
<dbReference type="RefSeq" id="NP_508527.2">
    <property type="nucleotide sequence ID" value="NM_076126.3"/>
</dbReference>
<dbReference type="UCSC" id="F52E4.5">
    <property type="organism name" value="c. elegans"/>
</dbReference>